<proteinExistence type="predicted"/>
<feature type="signal peptide" evidence="1">
    <location>
        <begin position="1"/>
        <end position="24"/>
    </location>
</feature>
<accession>A0A1Y5Q4U9</accession>
<feature type="chain" id="PRO_5012915588" description="Secreted protein" evidence="1">
    <location>
        <begin position="25"/>
        <end position="125"/>
    </location>
</feature>
<sequence>MKTRNHALSALLGVALALPMSVQAIEDTDTLYVFCRATDIDSGRVFYSDVFPVQRRRYYDNDTTFTIAFSNHVDARWDTRTGHPSRRSCWHEEQALDAWMERDRHAAEQRRAIRSFEPVFIHWRP</sequence>
<gene>
    <name evidence="2" type="ORF">STPYR_12252</name>
</gene>
<dbReference type="EMBL" id="FLTS01000001">
    <property type="protein sequence ID" value="SBV37322.1"/>
    <property type="molecule type" value="Genomic_DNA"/>
</dbReference>
<dbReference type="AlphaFoldDB" id="A0A1Y5Q4U9"/>
<reference evidence="2" key="1">
    <citation type="submission" date="2016-03" db="EMBL/GenBank/DDBJ databases">
        <authorList>
            <person name="Ploux O."/>
        </authorList>
    </citation>
    <scope>NUCLEOTIDE SEQUENCE</scope>
    <source>
        <strain evidence="2">UC10</strain>
    </source>
</reference>
<name>A0A1Y5Q4U9_9GAMM</name>
<keyword evidence="1" id="KW-0732">Signal</keyword>
<evidence type="ECO:0008006" key="3">
    <source>
        <dbReference type="Google" id="ProtNLM"/>
    </source>
</evidence>
<protein>
    <recommendedName>
        <fullName evidence="3">Secreted protein</fullName>
    </recommendedName>
</protein>
<evidence type="ECO:0000256" key="1">
    <source>
        <dbReference type="SAM" id="SignalP"/>
    </source>
</evidence>
<organism evidence="2">
    <name type="scientific">uncultured Stenotrophomonas sp</name>
    <dbReference type="NCBI Taxonomy" id="165438"/>
    <lineage>
        <taxon>Bacteria</taxon>
        <taxon>Pseudomonadati</taxon>
        <taxon>Pseudomonadota</taxon>
        <taxon>Gammaproteobacteria</taxon>
        <taxon>Lysobacterales</taxon>
        <taxon>Lysobacteraceae</taxon>
        <taxon>Stenotrophomonas</taxon>
        <taxon>environmental samples</taxon>
    </lineage>
</organism>
<evidence type="ECO:0000313" key="2">
    <source>
        <dbReference type="EMBL" id="SBV37322.1"/>
    </source>
</evidence>